<dbReference type="GO" id="GO:0016787">
    <property type="term" value="F:hydrolase activity"/>
    <property type="evidence" value="ECO:0007669"/>
    <property type="project" value="UniProtKB-KW"/>
</dbReference>
<dbReference type="InterPro" id="IPR007346">
    <property type="entry name" value="Endonuclease-I"/>
</dbReference>
<dbReference type="AlphaFoldDB" id="J9GDV9"/>
<dbReference type="Pfam" id="PF04231">
    <property type="entry name" value="Endonuclease_1"/>
    <property type="match status" value="1"/>
</dbReference>
<keyword evidence="1" id="KW-0540">Nuclease</keyword>
<gene>
    <name evidence="4" type="ORF">EVA_06831</name>
</gene>
<evidence type="ECO:0000313" key="4">
    <source>
        <dbReference type="EMBL" id="EJX05069.1"/>
    </source>
</evidence>
<dbReference type="Pfam" id="PF13290">
    <property type="entry name" value="CHB_HEX_C_1"/>
    <property type="match status" value="1"/>
</dbReference>
<dbReference type="EMBL" id="AMCI01001592">
    <property type="protein sequence ID" value="EJX05069.1"/>
    <property type="molecule type" value="Genomic_DNA"/>
</dbReference>
<dbReference type="InterPro" id="IPR044925">
    <property type="entry name" value="His-Me_finger_sf"/>
</dbReference>
<accession>J9GDV9</accession>
<name>J9GDV9_9ZZZZ</name>
<protein>
    <submittedName>
        <fullName evidence="4">Nuclease, EndA/NucM family</fullName>
    </submittedName>
</protein>
<keyword evidence="2" id="KW-0378">Hydrolase</keyword>
<dbReference type="PANTHER" id="PTHR33607:SF2">
    <property type="entry name" value="ENDONUCLEASE-1"/>
    <property type="match status" value="1"/>
</dbReference>
<evidence type="ECO:0000256" key="2">
    <source>
        <dbReference type="ARBA" id="ARBA00022801"/>
    </source>
</evidence>
<proteinExistence type="predicted"/>
<comment type="caution">
    <text evidence="4">The sequence shown here is derived from an EMBL/GenBank/DDBJ whole genome shotgun (WGS) entry which is preliminary data.</text>
</comment>
<dbReference type="SUPFAM" id="SSF54060">
    <property type="entry name" value="His-Me finger endonucleases"/>
    <property type="match status" value="1"/>
</dbReference>
<evidence type="ECO:0000259" key="3">
    <source>
        <dbReference type="Pfam" id="PF13290"/>
    </source>
</evidence>
<organism evidence="4">
    <name type="scientific">gut metagenome</name>
    <dbReference type="NCBI Taxonomy" id="749906"/>
    <lineage>
        <taxon>unclassified sequences</taxon>
        <taxon>metagenomes</taxon>
        <taxon>organismal metagenomes</taxon>
    </lineage>
</organism>
<dbReference type="GO" id="GO:0004518">
    <property type="term" value="F:nuclease activity"/>
    <property type="evidence" value="ECO:0007669"/>
    <property type="project" value="UniProtKB-KW"/>
</dbReference>
<dbReference type="InterPro" id="IPR059177">
    <property type="entry name" value="GH29D-like_dom"/>
</dbReference>
<sequence length="568" mass="64233">MVFCGILLVQWAFAQASEGYYATTKGTAGRTLKTAMHQVVKDHVERSYNQLWEDFRETDVREDGKVWDMYSKVTNYDFGKPAQGANYKKEGDSYNREHSFPKSWFNDGKPMFTDLFHVYPTDGYVNNRRGNYPFGETANPTYTSEEGWSRLGPSSLPGYSGIVFEPNDEYKGDFARSYFYMATCYEDQIQHWNSKMLNHTDYPTFSDWALELLLRWSKEDPVSEKEINRNNVVYRIQQNRNPFIDYPGLEDWIWGSRRELAFDPDHYDPNQPVEPQPQDSVLVAPVFSQPSGMVAKGSVVTISCDAPGAFIYYTLNGGSLQTGFAPVSLTINETVEVVAYAMRGEQRSETVKAVYQVADTPGQESQVFVRVTDPSDLQVDARYLMVCEPYHCALSQSRSDYRGIADVTIVDDKIDLQSSASPDPCVLILGQTAGGYTWYDEESRTYLALTSNKNKLHSVQEVTDEAGYWTVDIAGDATVIANVRYPQRSIQYNASAPRFATYTSGQQSITLFRETSVSGIVYPEMKDRTVDVYSLDGRLLRDDIAVEKAVKGLPKGIYIVGGMKIIVR</sequence>
<feature type="domain" description="GH29D-like beta-sandwich" evidence="3">
    <location>
        <begin position="290"/>
        <end position="351"/>
    </location>
</feature>
<reference evidence="4" key="1">
    <citation type="journal article" date="2012" name="PLoS ONE">
        <title>Gene sets for utilization of primary and secondary nutrition supplies in the distal gut of endangered iberian lynx.</title>
        <authorList>
            <person name="Alcaide M."/>
            <person name="Messina E."/>
            <person name="Richter M."/>
            <person name="Bargiela R."/>
            <person name="Peplies J."/>
            <person name="Huws S.A."/>
            <person name="Newbold C.J."/>
            <person name="Golyshin P.N."/>
            <person name="Simon M.A."/>
            <person name="Lopez G."/>
            <person name="Yakimov M.M."/>
            <person name="Ferrer M."/>
        </authorList>
    </citation>
    <scope>NUCLEOTIDE SEQUENCE</scope>
</reference>
<evidence type="ECO:0000256" key="1">
    <source>
        <dbReference type="ARBA" id="ARBA00022722"/>
    </source>
</evidence>
<dbReference type="PANTHER" id="PTHR33607">
    <property type="entry name" value="ENDONUCLEASE-1"/>
    <property type="match status" value="1"/>
</dbReference>